<keyword evidence="11" id="KW-1185">Reference proteome</keyword>
<dbReference type="SMART" id="SM00343">
    <property type="entry name" value="ZnF_C2HC"/>
    <property type="match status" value="1"/>
</dbReference>
<dbReference type="Gene3D" id="2.70.40.10">
    <property type="match status" value="1"/>
</dbReference>
<dbReference type="CDD" id="cd00303">
    <property type="entry name" value="retropepsin_like"/>
    <property type="match status" value="1"/>
</dbReference>
<evidence type="ECO:0000256" key="6">
    <source>
        <dbReference type="ARBA" id="ARBA00039658"/>
    </source>
</evidence>
<evidence type="ECO:0000256" key="2">
    <source>
        <dbReference type="ARBA" id="ARBA00006581"/>
    </source>
</evidence>
<dbReference type="FunFam" id="1.10.340.70:FF:000001">
    <property type="entry name" value="Retrovirus-related Pol polyprotein from transposon gypsy-like Protein"/>
    <property type="match status" value="1"/>
</dbReference>
<evidence type="ECO:0000259" key="9">
    <source>
        <dbReference type="PROSITE" id="PS50158"/>
    </source>
</evidence>
<dbReference type="Pfam" id="PF00692">
    <property type="entry name" value="dUTPase"/>
    <property type="match status" value="1"/>
</dbReference>
<dbReference type="NCBIfam" id="NF001862">
    <property type="entry name" value="PRK00601.1"/>
    <property type="match status" value="1"/>
</dbReference>
<dbReference type="Proteomes" id="UP000515159">
    <property type="component" value="Chromosome 10"/>
</dbReference>
<protein>
    <recommendedName>
        <fullName evidence="6">Gypsy retrotransposon integrase-like protein 1</fullName>
        <ecNumber evidence="3">3.6.1.23</ecNumber>
    </recommendedName>
</protein>
<evidence type="ECO:0000313" key="11">
    <source>
        <dbReference type="Proteomes" id="UP000515159"/>
    </source>
</evidence>
<reference evidence="12" key="1">
    <citation type="submission" date="2025-08" db="UniProtKB">
        <authorList>
            <consortium name="RefSeq"/>
        </authorList>
    </citation>
    <scope>IDENTIFICATION</scope>
</reference>
<dbReference type="InterPro" id="IPR021109">
    <property type="entry name" value="Peptidase_aspartic_dom_sf"/>
</dbReference>
<feature type="domain" description="Peptidase A2" evidence="10">
    <location>
        <begin position="197"/>
        <end position="279"/>
    </location>
</feature>
<dbReference type="GO" id="GO:0008270">
    <property type="term" value="F:zinc ion binding"/>
    <property type="evidence" value="ECO:0007669"/>
    <property type="project" value="UniProtKB-KW"/>
</dbReference>
<dbReference type="GO" id="GO:0004170">
    <property type="term" value="F:dUTP diphosphatase activity"/>
    <property type="evidence" value="ECO:0007669"/>
    <property type="project" value="UniProtKB-EC"/>
</dbReference>
<dbReference type="Gene3D" id="1.10.340.70">
    <property type="match status" value="1"/>
</dbReference>
<dbReference type="KEGG" id="gsh:117368454"/>
<name>A0A6P8SHV8_GEOSA</name>
<dbReference type="UniPathway" id="UPA00610">
    <property type="reaction ID" value="UER00666"/>
</dbReference>
<comment type="pathway">
    <text evidence="1">Pyrimidine metabolism; dUMP biosynthesis; dUMP from dCTP (dUTP route): step 2/2.</text>
</comment>
<dbReference type="PANTHER" id="PTHR11241">
    <property type="entry name" value="DEOXYURIDINE 5'-TRIPHOSPHATE NUCLEOTIDOHYDROLASE"/>
    <property type="match status" value="1"/>
</dbReference>
<dbReference type="InterPro" id="IPR033704">
    <property type="entry name" value="dUTPase_trimeric"/>
</dbReference>
<keyword evidence="7" id="KW-0479">Metal-binding</keyword>
<evidence type="ECO:0000256" key="5">
    <source>
        <dbReference type="ARBA" id="ARBA00023080"/>
    </source>
</evidence>
<evidence type="ECO:0000256" key="8">
    <source>
        <dbReference type="SAM" id="MobiDB-lite"/>
    </source>
</evidence>
<dbReference type="InterPro" id="IPR029054">
    <property type="entry name" value="dUTPase-like"/>
</dbReference>
<evidence type="ECO:0000256" key="3">
    <source>
        <dbReference type="ARBA" id="ARBA00012379"/>
    </source>
</evidence>
<dbReference type="PROSITE" id="PS50175">
    <property type="entry name" value="ASP_PROT_RETROV"/>
    <property type="match status" value="1"/>
</dbReference>
<dbReference type="InterPro" id="IPR036157">
    <property type="entry name" value="dUTPase-like_sf"/>
</dbReference>
<dbReference type="GO" id="GO:0006226">
    <property type="term" value="P:dUMP biosynthetic process"/>
    <property type="evidence" value="ECO:0007669"/>
    <property type="project" value="UniProtKB-UniPathway"/>
</dbReference>
<dbReference type="GO" id="GO:0004190">
    <property type="term" value="F:aspartic-type endopeptidase activity"/>
    <property type="evidence" value="ECO:0007669"/>
    <property type="project" value="InterPro"/>
</dbReference>
<dbReference type="PROSITE" id="PS50158">
    <property type="entry name" value="ZF_CCHC"/>
    <property type="match status" value="1"/>
</dbReference>
<dbReference type="GeneID" id="117368454"/>
<evidence type="ECO:0000259" key="10">
    <source>
        <dbReference type="PROSITE" id="PS50175"/>
    </source>
</evidence>
<dbReference type="Pfam" id="PF00077">
    <property type="entry name" value="RVP"/>
    <property type="match status" value="1"/>
</dbReference>
<dbReference type="AlphaFoldDB" id="A0A6P8SHV8"/>
<feature type="region of interest" description="Disordered" evidence="8">
    <location>
        <begin position="760"/>
        <end position="828"/>
    </location>
</feature>
<evidence type="ECO:0000256" key="4">
    <source>
        <dbReference type="ARBA" id="ARBA00022801"/>
    </source>
</evidence>
<proteinExistence type="inferred from homology"/>
<feature type="domain" description="CCHC-type" evidence="9">
    <location>
        <begin position="151"/>
        <end position="166"/>
    </location>
</feature>
<dbReference type="SUPFAM" id="SSF57756">
    <property type="entry name" value="Retrovirus zinc finger-like domains"/>
    <property type="match status" value="1"/>
</dbReference>
<feature type="region of interest" description="Disordered" evidence="8">
    <location>
        <begin position="624"/>
        <end position="647"/>
    </location>
</feature>
<dbReference type="Gene3D" id="4.10.60.10">
    <property type="entry name" value="Zinc finger, CCHC-type"/>
    <property type="match status" value="1"/>
</dbReference>
<dbReference type="GO" id="GO:0006508">
    <property type="term" value="P:proteolysis"/>
    <property type="evidence" value="ECO:0007669"/>
    <property type="project" value="InterPro"/>
</dbReference>
<sequence>MEASKFLTGLEAEMNRLQQRFQDMLQSQADLWKADHQAQQTRHIELLQQMGAQIQAITNLAQRPTGPVADSAGAVGGPVGTPFGEPIRLNKLAADDDIYRGYGPNHYERQFQAAYRAQKERPRALIQGLKRCFWRAGGMYQGPARGPRAGKCFACGKPGHWRQQCPAKRNLTNRAGFPILGLKEECMVQLKLEGVPVVALLDSGANQSILSQRVWARILKAKGQEIDRPQGKSHIQCMHGTSLPYEIKKVGVEHQGRKHALNMALMPRPPYEVILGREWPYFWDCFRAQGGRAPVGSEGELAKIFPLEDSILEKPSQKRPKSRSERRADKKACCQSKGGEGQLPWKPWVPYEVAQRFPTLGREQRGDSTLSYAIEQWEEIGRGSRQFQVMGGLLYQVGWNPRARRKQRRLVVPAVFRRQIFWAIHRDLGKAHLPQDPTVKRLQAQFYWPGLEQEVRKWCKECSECNKGIELPTGGGAEASPGSSCKEVQIAVAQQAARKPVLKFMRLSSKARMPARATPGSVGIDLSSIQELKVPKGGRGLVNTGLVVGLPGGCYGRIAPRSGLALQHGIHIGAGVIDPDFRGPLKILVMNLGEKEYQIKEGDWIAQLICERAVIPELKEEEIRTDTTRGEQGWGSSDSKVGTGKEPIPKKILSRLGEGHSEGGDLERTNSVLSRGVCDREAPVTSKKTVGPVRNTALKAVSSKIKPISPGKSSRVAQPNNMVEKQGWSQPRILEGRALKPQASPYYSFPQVRGIQVEGGGAGHRALQPSKPQIGRWQSNQEGGGGSPVPDCRSPAANQDSCYLPSSTSQPRKLSGHQPTRVERLPPGKYHNFPSTFWGEELEGVPEGENDLRGLAGIQRGGWEEPAEVQDFIESPNPLEPAWEMLSEEGSGEYMFEEDMDMES</sequence>
<dbReference type="SUPFAM" id="SSF50630">
    <property type="entry name" value="Acid proteases"/>
    <property type="match status" value="1"/>
</dbReference>
<dbReference type="CDD" id="cd07557">
    <property type="entry name" value="trimeric_dUTPase"/>
    <property type="match status" value="1"/>
</dbReference>
<dbReference type="EC" id="3.6.1.23" evidence="3"/>
<dbReference type="InterPro" id="IPR001995">
    <property type="entry name" value="Peptidase_A2_cat"/>
</dbReference>
<evidence type="ECO:0000256" key="1">
    <source>
        <dbReference type="ARBA" id="ARBA00005142"/>
    </source>
</evidence>
<evidence type="ECO:0000256" key="7">
    <source>
        <dbReference type="PROSITE-ProRule" id="PRU00047"/>
    </source>
</evidence>
<dbReference type="RefSeq" id="XP_033818022.1">
    <property type="nucleotide sequence ID" value="XM_033962131.1"/>
</dbReference>
<keyword evidence="4" id="KW-0378">Hydrolase</keyword>
<dbReference type="NCBIfam" id="TIGR00576">
    <property type="entry name" value="dut"/>
    <property type="match status" value="1"/>
</dbReference>
<feature type="compositionally biased region" description="Basic and acidic residues" evidence="8">
    <location>
        <begin position="312"/>
        <end position="332"/>
    </location>
</feature>
<dbReference type="Gene3D" id="2.40.70.10">
    <property type="entry name" value="Acid Proteases"/>
    <property type="match status" value="1"/>
</dbReference>
<dbReference type="InterPro" id="IPR018061">
    <property type="entry name" value="Retropepsins"/>
</dbReference>
<dbReference type="GO" id="GO:0003676">
    <property type="term" value="F:nucleic acid binding"/>
    <property type="evidence" value="ECO:0007669"/>
    <property type="project" value="InterPro"/>
</dbReference>
<accession>A0A6P8SHV8</accession>
<keyword evidence="5" id="KW-0546">Nucleotide metabolism</keyword>
<organism evidence="11 12">
    <name type="scientific">Geotrypetes seraphini</name>
    <name type="common">Gaboon caecilian</name>
    <name type="synonym">Caecilia seraphini</name>
    <dbReference type="NCBI Taxonomy" id="260995"/>
    <lineage>
        <taxon>Eukaryota</taxon>
        <taxon>Metazoa</taxon>
        <taxon>Chordata</taxon>
        <taxon>Craniata</taxon>
        <taxon>Vertebrata</taxon>
        <taxon>Euteleostomi</taxon>
        <taxon>Amphibia</taxon>
        <taxon>Gymnophiona</taxon>
        <taxon>Geotrypetes</taxon>
    </lineage>
</organism>
<dbReference type="GO" id="GO:0000287">
    <property type="term" value="F:magnesium ion binding"/>
    <property type="evidence" value="ECO:0007669"/>
    <property type="project" value="InterPro"/>
</dbReference>
<evidence type="ECO:0000313" key="12">
    <source>
        <dbReference type="RefSeq" id="XP_033818022.1"/>
    </source>
</evidence>
<dbReference type="InParanoid" id="A0A6P8SHV8"/>
<dbReference type="InterPro" id="IPR001878">
    <property type="entry name" value="Znf_CCHC"/>
</dbReference>
<dbReference type="InterPro" id="IPR008181">
    <property type="entry name" value="dUTPase"/>
</dbReference>
<dbReference type="InterPro" id="IPR041588">
    <property type="entry name" value="Integrase_H2C2"/>
</dbReference>
<dbReference type="SUPFAM" id="SSF51283">
    <property type="entry name" value="dUTPase-like"/>
    <property type="match status" value="1"/>
</dbReference>
<dbReference type="OrthoDB" id="413122at2759"/>
<dbReference type="Pfam" id="PF17921">
    <property type="entry name" value="Integrase_H2C2"/>
    <property type="match status" value="1"/>
</dbReference>
<feature type="region of interest" description="Disordered" evidence="8">
    <location>
        <begin position="312"/>
        <end position="341"/>
    </location>
</feature>
<feature type="compositionally biased region" description="Polar residues" evidence="8">
    <location>
        <begin position="796"/>
        <end position="812"/>
    </location>
</feature>
<keyword evidence="7" id="KW-0862">Zinc</keyword>
<dbReference type="GO" id="GO:0046081">
    <property type="term" value="P:dUTP catabolic process"/>
    <property type="evidence" value="ECO:0007669"/>
    <property type="project" value="InterPro"/>
</dbReference>
<comment type="similarity">
    <text evidence="2">Belongs to the dUTPase family.</text>
</comment>
<keyword evidence="7" id="KW-0863">Zinc-finger</keyword>
<dbReference type="PANTHER" id="PTHR11241:SF0">
    <property type="entry name" value="DEOXYURIDINE 5'-TRIPHOSPHATE NUCLEOTIDOHYDROLASE"/>
    <property type="match status" value="1"/>
</dbReference>
<dbReference type="InterPro" id="IPR036875">
    <property type="entry name" value="Znf_CCHC_sf"/>
</dbReference>
<dbReference type="Pfam" id="PF00098">
    <property type="entry name" value="zf-CCHC"/>
    <property type="match status" value="1"/>
</dbReference>
<gene>
    <name evidence="12" type="primary">LOC117368454</name>
</gene>